<gene>
    <name evidence="4" type="ORF">SAMN05216313_13061</name>
</gene>
<organism evidence="4 5">
    <name type="scientific">Enterocloster lavalensis</name>
    <dbReference type="NCBI Taxonomy" id="460384"/>
    <lineage>
        <taxon>Bacteria</taxon>
        <taxon>Bacillati</taxon>
        <taxon>Bacillota</taxon>
        <taxon>Clostridia</taxon>
        <taxon>Lachnospirales</taxon>
        <taxon>Lachnospiraceae</taxon>
        <taxon>Enterocloster</taxon>
    </lineage>
</organism>
<dbReference type="Proteomes" id="UP000198508">
    <property type="component" value="Unassembled WGS sequence"/>
</dbReference>
<evidence type="ECO:0000256" key="1">
    <source>
        <dbReference type="ARBA" id="ARBA00022630"/>
    </source>
</evidence>
<dbReference type="PANTHER" id="PTHR43278">
    <property type="entry name" value="NAD(P)H-DEPENDENT FMN-CONTAINING OXIDOREDUCTASE YWQN-RELATED"/>
    <property type="match status" value="1"/>
</dbReference>
<feature type="domain" description="NADPH-dependent FMN reductase-like" evidence="3">
    <location>
        <begin position="1"/>
        <end position="149"/>
    </location>
</feature>
<dbReference type="GO" id="GO:0016491">
    <property type="term" value="F:oxidoreductase activity"/>
    <property type="evidence" value="ECO:0007669"/>
    <property type="project" value="InterPro"/>
</dbReference>
<evidence type="ECO:0000313" key="4">
    <source>
        <dbReference type="EMBL" id="SEU09972.1"/>
    </source>
</evidence>
<dbReference type="Gene3D" id="3.40.50.360">
    <property type="match status" value="1"/>
</dbReference>
<dbReference type="EMBL" id="FOIM01000030">
    <property type="protein sequence ID" value="SEU09972.1"/>
    <property type="molecule type" value="Genomic_DNA"/>
</dbReference>
<dbReference type="Pfam" id="PF03358">
    <property type="entry name" value="FMN_red"/>
    <property type="match status" value="1"/>
</dbReference>
<dbReference type="RefSeq" id="WP_092369163.1">
    <property type="nucleotide sequence ID" value="NZ_FOIM01000030.1"/>
</dbReference>
<proteinExistence type="predicted"/>
<protein>
    <submittedName>
        <fullName evidence="4">Multimeric flavodoxin WrbA</fullName>
    </submittedName>
</protein>
<dbReference type="PANTHER" id="PTHR43278:SF4">
    <property type="entry name" value="NAD(P)H-DEPENDENT FMN-CONTAINING OXIDOREDUCTASE YWQN-RELATED"/>
    <property type="match status" value="1"/>
</dbReference>
<dbReference type="AlphaFoldDB" id="A0A1I0JI82"/>
<dbReference type="SUPFAM" id="SSF52218">
    <property type="entry name" value="Flavoproteins"/>
    <property type="match status" value="1"/>
</dbReference>
<keyword evidence="5" id="KW-1185">Reference proteome</keyword>
<keyword evidence="2" id="KW-0288">FMN</keyword>
<evidence type="ECO:0000259" key="3">
    <source>
        <dbReference type="Pfam" id="PF03358"/>
    </source>
</evidence>
<dbReference type="InterPro" id="IPR029039">
    <property type="entry name" value="Flavoprotein-like_sf"/>
</dbReference>
<evidence type="ECO:0000256" key="2">
    <source>
        <dbReference type="ARBA" id="ARBA00022643"/>
    </source>
</evidence>
<dbReference type="InterPro" id="IPR005025">
    <property type="entry name" value="FMN_Rdtase-like_dom"/>
</dbReference>
<reference evidence="5" key="1">
    <citation type="submission" date="2016-10" db="EMBL/GenBank/DDBJ databases">
        <authorList>
            <person name="Varghese N."/>
            <person name="Submissions S."/>
        </authorList>
    </citation>
    <scope>NUCLEOTIDE SEQUENCE [LARGE SCALE GENOMIC DNA]</scope>
    <source>
        <strain evidence="5">NLAE-zl-G277</strain>
    </source>
</reference>
<evidence type="ECO:0000313" key="5">
    <source>
        <dbReference type="Proteomes" id="UP000198508"/>
    </source>
</evidence>
<sequence length="206" mass="22445">MKALLINGSPNQLGCTYTALSEVERILNENGIQSEILYLGKMPVAGCIACGTCERTGRCAFDDLVNQVAGRLDEFDAIVVGSPVYYAGPSGQLTAFLDRLFYSAGGRMAGKLGASVVSCRRGGATAAFDRLNKYFTISNMPVVSSQYWNQVHGNEPGEVEQDLEGLQTMRTLALNMVWLLKCIEAGRKCGIPAPEYEPNEWTNFIQ</sequence>
<dbReference type="STRING" id="460384.SAMN05216313_13061"/>
<accession>A0A1I0JI82</accession>
<name>A0A1I0JI82_9FIRM</name>
<keyword evidence="1" id="KW-0285">Flavoprotein</keyword>
<dbReference type="InterPro" id="IPR051796">
    <property type="entry name" value="ISF_SsuE-like"/>
</dbReference>